<dbReference type="FunFam" id="3.30.300.70:FF:000001">
    <property type="entry name" value="Ribosome maturation factor RimP"/>
    <property type="match status" value="1"/>
</dbReference>
<feature type="domain" description="Ribosome maturation factor RimP N-terminal" evidence="4">
    <location>
        <begin position="12"/>
        <end position="82"/>
    </location>
</feature>
<sequence length="150" mass="16889">MSTIEEKIIELLTPTVESLGFELYGVEYVRARNAILRVYIDKEGGVSIDDCSDASYQISAILDVEDPINAAYYLEVSSPGLDRLLFTVAHYEKYIGQEAQVSLRMAVQNRRNFKGIIHAVEGEMITMMVEAEPITFALSNIQKGNIIYKF</sequence>
<dbReference type="PANTHER" id="PTHR33867:SF1">
    <property type="entry name" value="RIBOSOME MATURATION FACTOR RIMP"/>
    <property type="match status" value="1"/>
</dbReference>
<evidence type="ECO:0000259" key="4">
    <source>
        <dbReference type="Pfam" id="PF02576"/>
    </source>
</evidence>
<keyword evidence="2 3" id="KW-0690">Ribosome biogenesis</keyword>
<dbReference type="InterPro" id="IPR003728">
    <property type="entry name" value="Ribosome_maturation_RimP"/>
</dbReference>
<proteinExistence type="inferred from homology"/>
<dbReference type="CDD" id="cd01734">
    <property type="entry name" value="YlxS_C"/>
    <property type="match status" value="1"/>
</dbReference>
<keyword evidence="1 3" id="KW-0963">Cytoplasm</keyword>
<dbReference type="EMBL" id="FOHV01000001">
    <property type="protein sequence ID" value="SES65226.1"/>
    <property type="molecule type" value="Genomic_DNA"/>
</dbReference>
<evidence type="ECO:0000313" key="7">
    <source>
        <dbReference type="Proteomes" id="UP000242642"/>
    </source>
</evidence>
<dbReference type="NCBIfam" id="NF000927">
    <property type="entry name" value="PRK00092.1-1"/>
    <property type="match status" value="1"/>
</dbReference>
<dbReference type="InterPro" id="IPR036847">
    <property type="entry name" value="RimP_C_sf"/>
</dbReference>
<dbReference type="Gene3D" id="2.30.30.180">
    <property type="entry name" value="Ribosome maturation factor RimP, C-terminal domain"/>
    <property type="match status" value="1"/>
</dbReference>
<dbReference type="AlphaFoldDB" id="A0A1H9Y9X3"/>
<dbReference type="STRING" id="1123402.SAMN02583745_00122"/>
<accession>A0A1H9Y9X3</accession>
<evidence type="ECO:0000259" key="5">
    <source>
        <dbReference type="Pfam" id="PF17384"/>
    </source>
</evidence>
<dbReference type="Pfam" id="PF17384">
    <property type="entry name" value="DUF150_C"/>
    <property type="match status" value="1"/>
</dbReference>
<evidence type="ECO:0000313" key="6">
    <source>
        <dbReference type="EMBL" id="SES65226.1"/>
    </source>
</evidence>
<organism evidence="6 7">
    <name type="scientific">Thorsellia anophelis DSM 18579</name>
    <dbReference type="NCBI Taxonomy" id="1123402"/>
    <lineage>
        <taxon>Bacteria</taxon>
        <taxon>Pseudomonadati</taxon>
        <taxon>Pseudomonadota</taxon>
        <taxon>Gammaproteobacteria</taxon>
        <taxon>Enterobacterales</taxon>
        <taxon>Thorselliaceae</taxon>
        <taxon>Thorsellia</taxon>
    </lineage>
</organism>
<dbReference type="Gene3D" id="3.30.300.70">
    <property type="entry name" value="RimP-like superfamily, N-terminal"/>
    <property type="match status" value="1"/>
</dbReference>
<dbReference type="SUPFAM" id="SSF74942">
    <property type="entry name" value="YhbC-like, C-terminal domain"/>
    <property type="match status" value="1"/>
</dbReference>
<dbReference type="InterPro" id="IPR028989">
    <property type="entry name" value="RimP_N"/>
</dbReference>
<dbReference type="GO" id="GO:0005829">
    <property type="term" value="C:cytosol"/>
    <property type="evidence" value="ECO:0007669"/>
    <property type="project" value="TreeGrafter"/>
</dbReference>
<dbReference type="OrthoDB" id="9805006at2"/>
<dbReference type="InterPro" id="IPR035956">
    <property type="entry name" value="RimP_N_sf"/>
</dbReference>
<comment type="similarity">
    <text evidence="3">Belongs to the RimP family.</text>
</comment>
<evidence type="ECO:0000256" key="2">
    <source>
        <dbReference type="ARBA" id="ARBA00022517"/>
    </source>
</evidence>
<dbReference type="HAMAP" id="MF_01077">
    <property type="entry name" value="RimP"/>
    <property type="match status" value="1"/>
</dbReference>
<dbReference type="GO" id="GO:0006412">
    <property type="term" value="P:translation"/>
    <property type="evidence" value="ECO:0007669"/>
    <property type="project" value="TreeGrafter"/>
</dbReference>
<feature type="domain" description="Ribosome maturation factor RimP C-terminal" evidence="5">
    <location>
        <begin position="85"/>
        <end position="150"/>
    </location>
</feature>
<dbReference type="Pfam" id="PF02576">
    <property type="entry name" value="RimP_N"/>
    <property type="match status" value="1"/>
</dbReference>
<dbReference type="InterPro" id="IPR028998">
    <property type="entry name" value="RimP_C"/>
</dbReference>
<dbReference type="GO" id="GO:0000028">
    <property type="term" value="P:ribosomal small subunit assembly"/>
    <property type="evidence" value="ECO:0007669"/>
    <property type="project" value="TreeGrafter"/>
</dbReference>
<comment type="subcellular location">
    <subcellularLocation>
        <location evidence="3">Cytoplasm</location>
    </subcellularLocation>
</comment>
<evidence type="ECO:0000256" key="1">
    <source>
        <dbReference type="ARBA" id="ARBA00022490"/>
    </source>
</evidence>
<evidence type="ECO:0000256" key="3">
    <source>
        <dbReference type="HAMAP-Rule" id="MF_01077"/>
    </source>
</evidence>
<name>A0A1H9Y9X3_9GAMM</name>
<dbReference type="SUPFAM" id="SSF75420">
    <property type="entry name" value="YhbC-like, N-terminal domain"/>
    <property type="match status" value="1"/>
</dbReference>
<dbReference type="PANTHER" id="PTHR33867">
    <property type="entry name" value="RIBOSOME MATURATION FACTOR RIMP"/>
    <property type="match status" value="1"/>
</dbReference>
<protein>
    <recommendedName>
        <fullName evidence="3">Ribosome maturation factor RimP</fullName>
    </recommendedName>
</protein>
<reference evidence="7" key="1">
    <citation type="submission" date="2016-10" db="EMBL/GenBank/DDBJ databases">
        <authorList>
            <person name="Varghese N."/>
            <person name="Submissions S."/>
        </authorList>
    </citation>
    <scope>NUCLEOTIDE SEQUENCE [LARGE SCALE GENOMIC DNA]</scope>
    <source>
        <strain evidence="7">DSM 18579</strain>
    </source>
</reference>
<keyword evidence="7" id="KW-1185">Reference proteome</keyword>
<gene>
    <name evidence="3" type="primary">rimP</name>
    <name evidence="6" type="ORF">SAMN02583745_00122</name>
</gene>
<comment type="function">
    <text evidence="3">Required for maturation of 30S ribosomal subunits.</text>
</comment>
<dbReference type="RefSeq" id="WP_093316644.1">
    <property type="nucleotide sequence ID" value="NZ_FOHV01000001.1"/>
</dbReference>
<dbReference type="Proteomes" id="UP000242642">
    <property type="component" value="Unassembled WGS sequence"/>
</dbReference>